<feature type="domain" description="Alpha-carbonic anhydrase" evidence="1">
    <location>
        <begin position="1"/>
        <end position="124"/>
    </location>
</feature>
<dbReference type="PANTHER" id="PTHR18952">
    <property type="entry name" value="CARBONIC ANHYDRASE"/>
    <property type="match status" value="1"/>
</dbReference>
<accession>A0AA38CHQ4</accession>
<dbReference type="InterPro" id="IPR036398">
    <property type="entry name" value="CA_dom_sf"/>
</dbReference>
<dbReference type="GO" id="GO:0004089">
    <property type="term" value="F:carbonate dehydratase activity"/>
    <property type="evidence" value="ECO:0007669"/>
    <property type="project" value="InterPro"/>
</dbReference>
<organism evidence="2 3">
    <name type="scientific">Taxus chinensis</name>
    <name type="common">Chinese yew</name>
    <name type="synonym">Taxus wallichiana var. chinensis</name>
    <dbReference type="NCBI Taxonomy" id="29808"/>
    <lineage>
        <taxon>Eukaryota</taxon>
        <taxon>Viridiplantae</taxon>
        <taxon>Streptophyta</taxon>
        <taxon>Embryophyta</taxon>
        <taxon>Tracheophyta</taxon>
        <taxon>Spermatophyta</taxon>
        <taxon>Pinopsida</taxon>
        <taxon>Pinidae</taxon>
        <taxon>Conifers II</taxon>
        <taxon>Cupressales</taxon>
        <taxon>Taxaceae</taxon>
        <taxon>Taxus</taxon>
    </lineage>
</organism>
<dbReference type="GO" id="GO:0008270">
    <property type="term" value="F:zinc ion binding"/>
    <property type="evidence" value="ECO:0007669"/>
    <property type="project" value="InterPro"/>
</dbReference>
<dbReference type="AlphaFoldDB" id="A0AA38CHQ4"/>
<dbReference type="OMA" id="LEREPYY"/>
<dbReference type="EMBL" id="JAHRHJ020000010">
    <property type="protein sequence ID" value="KAH9299023.1"/>
    <property type="molecule type" value="Genomic_DNA"/>
</dbReference>
<gene>
    <name evidence="2" type="ORF">KI387_030705</name>
</gene>
<dbReference type="InterPro" id="IPR001148">
    <property type="entry name" value="CA_dom"/>
</dbReference>
<dbReference type="CDD" id="cd03124">
    <property type="entry name" value="alpha_CA_prokaryotic_like"/>
    <property type="match status" value="1"/>
</dbReference>
<proteinExistence type="predicted"/>
<protein>
    <recommendedName>
        <fullName evidence="1">Alpha-carbonic anhydrase domain-containing protein</fullName>
    </recommendedName>
</protein>
<evidence type="ECO:0000259" key="1">
    <source>
        <dbReference type="PROSITE" id="PS51144"/>
    </source>
</evidence>
<sequence length="124" mass="13907">YPLEIHMVHQTKDNKTVVIGILYKYGRHDTFLAELMDQMAAISQGMIPGAEETLGIVDPKHIKLGSRKYYRYTGSLTTPPCTEGVIWIIVDKVRTVSRDQVKTLKMAVHDVSDSALPSPFNCCL</sequence>
<evidence type="ECO:0000313" key="2">
    <source>
        <dbReference type="EMBL" id="KAH9299023.1"/>
    </source>
</evidence>
<dbReference type="PROSITE" id="PS51144">
    <property type="entry name" value="ALPHA_CA_2"/>
    <property type="match status" value="1"/>
</dbReference>
<evidence type="ECO:0000313" key="3">
    <source>
        <dbReference type="Proteomes" id="UP000824469"/>
    </source>
</evidence>
<name>A0AA38CHQ4_TAXCH</name>
<dbReference type="InterPro" id="IPR023561">
    <property type="entry name" value="Carbonic_anhydrase_a-class"/>
</dbReference>
<dbReference type="Proteomes" id="UP000824469">
    <property type="component" value="Unassembled WGS sequence"/>
</dbReference>
<feature type="non-terminal residue" evidence="2">
    <location>
        <position position="124"/>
    </location>
</feature>
<dbReference type="SMART" id="SM01057">
    <property type="entry name" value="Carb_anhydrase"/>
    <property type="match status" value="1"/>
</dbReference>
<comment type="caution">
    <text evidence="2">The sequence shown here is derived from an EMBL/GenBank/DDBJ whole genome shotgun (WGS) entry which is preliminary data.</text>
</comment>
<dbReference type="GO" id="GO:0006730">
    <property type="term" value="P:one-carbon metabolic process"/>
    <property type="evidence" value="ECO:0007669"/>
    <property type="project" value="TreeGrafter"/>
</dbReference>
<dbReference type="Gene3D" id="3.10.200.10">
    <property type="entry name" value="Alpha carbonic anhydrase"/>
    <property type="match status" value="1"/>
</dbReference>
<dbReference type="Pfam" id="PF00194">
    <property type="entry name" value="Carb_anhydrase"/>
    <property type="match status" value="1"/>
</dbReference>
<dbReference type="SUPFAM" id="SSF51069">
    <property type="entry name" value="Carbonic anhydrase"/>
    <property type="match status" value="1"/>
</dbReference>
<keyword evidence="3" id="KW-1185">Reference proteome</keyword>
<dbReference type="InterPro" id="IPR041891">
    <property type="entry name" value="Alpha_CA_prokaryot-like"/>
</dbReference>
<dbReference type="PANTHER" id="PTHR18952:SF208">
    <property type="entry name" value="CARBONIC ANHYDRASE XA-RELATED"/>
    <property type="match status" value="1"/>
</dbReference>
<reference evidence="2 3" key="1">
    <citation type="journal article" date="2021" name="Nat. Plants">
        <title>The Taxus genome provides insights into paclitaxel biosynthesis.</title>
        <authorList>
            <person name="Xiong X."/>
            <person name="Gou J."/>
            <person name="Liao Q."/>
            <person name="Li Y."/>
            <person name="Zhou Q."/>
            <person name="Bi G."/>
            <person name="Li C."/>
            <person name="Du R."/>
            <person name="Wang X."/>
            <person name="Sun T."/>
            <person name="Guo L."/>
            <person name="Liang H."/>
            <person name="Lu P."/>
            <person name="Wu Y."/>
            <person name="Zhang Z."/>
            <person name="Ro D.K."/>
            <person name="Shang Y."/>
            <person name="Huang S."/>
            <person name="Yan J."/>
        </authorList>
    </citation>
    <scope>NUCLEOTIDE SEQUENCE [LARGE SCALE GENOMIC DNA]</scope>
    <source>
        <strain evidence="2">Ta-2019</strain>
    </source>
</reference>